<dbReference type="AlphaFoldDB" id="A0A6M8NV52"/>
<accession>A0A6M8NV52</accession>
<sequence>MSIYSERLAKLKKEIKAIETARKKKRWKPNQKIVIDYINGVTKQAEFIINTQKVILKDGDNNKGFIHIIERHYCKGCPGELEAIDIINIYEVIERGIMLNNVGVSNKELKVFQLNKSGKVLKLVLNPNIYGDLVVTYYNV</sequence>
<keyword evidence="2" id="KW-1185">Reference proteome</keyword>
<dbReference type="RefSeq" id="WP_129014375.1">
    <property type="nucleotide sequence ID" value="NZ_CBCSEI010000019.1"/>
</dbReference>
<dbReference type="Proteomes" id="UP000290378">
    <property type="component" value="Unassembled WGS sequence"/>
</dbReference>
<organism evidence="1 2">
    <name type="scientific">Arcobacter cloacae</name>
    <dbReference type="NCBI Taxonomy" id="1054034"/>
    <lineage>
        <taxon>Bacteria</taxon>
        <taxon>Pseudomonadati</taxon>
        <taxon>Campylobacterota</taxon>
        <taxon>Epsilonproteobacteria</taxon>
        <taxon>Campylobacterales</taxon>
        <taxon>Arcobacteraceae</taxon>
        <taxon>Arcobacter</taxon>
    </lineage>
</organism>
<evidence type="ECO:0000313" key="1">
    <source>
        <dbReference type="EMBL" id="RXI37929.1"/>
    </source>
</evidence>
<dbReference type="EMBL" id="NXII01000022">
    <property type="protein sequence ID" value="RXI37929.1"/>
    <property type="molecule type" value="Genomic_DNA"/>
</dbReference>
<proteinExistence type="predicted"/>
<protein>
    <submittedName>
        <fullName evidence="1">Uncharacterized protein</fullName>
    </submittedName>
</protein>
<name>A0A6M8NV52_9BACT</name>
<evidence type="ECO:0000313" key="2">
    <source>
        <dbReference type="Proteomes" id="UP000290378"/>
    </source>
</evidence>
<comment type="caution">
    <text evidence="1">The sequence shown here is derived from an EMBL/GenBank/DDBJ whole genome shotgun (WGS) entry which is preliminary data.</text>
</comment>
<reference evidence="1 2" key="1">
    <citation type="submission" date="2017-09" db="EMBL/GenBank/DDBJ databases">
        <title>Genomics of the genus Arcobacter.</title>
        <authorList>
            <person name="Perez-Cataluna A."/>
            <person name="Figueras M.J."/>
            <person name="Salas-Masso N."/>
        </authorList>
    </citation>
    <scope>NUCLEOTIDE SEQUENCE [LARGE SCALE GENOMIC DNA]</scope>
    <source>
        <strain evidence="1 2">CECT 7834</strain>
    </source>
</reference>
<gene>
    <name evidence="1" type="ORF">CP963_11785</name>
</gene>